<dbReference type="PANTHER" id="PTHR42827">
    <property type="entry name" value="IRON-SULFUR CLUSTER-BINDING PROTEIN-RELATED"/>
    <property type="match status" value="1"/>
</dbReference>
<dbReference type="PROSITE" id="PS51379">
    <property type="entry name" value="4FE4S_FER_2"/>
    <property type="match status" value="1"/>
</dbReference>
<dbReference type="GO" id="GO:0046872">
    <property type="term" value="F:metal ion binding"/>
    <property type="evidence" value="ECO:0007669"/>
    <property type="project" value="UniProtKB-KW"/>
</dbReference>
<gene>
    <name evidence="5" type="ORF">J3R75_002509</name>
</gene>
<dbReference type="AlphaFoldDB" id="A0AAE3VH50"/>
<dbReference type="PANTHER" id="PTHR42827:SF1">
    <property type="entry name" value="IRON-SULFUR CLUSTER-BINDING PROTEIN"/>
    <property type="match status" value="1"/>
</dbReference>
<feature type="domain" description="4Fe-4S ferredoxin-type" evidence="4">
    <location>
        <begin position="188"/>
        <end position="219"/>
    </location>
</feature>
<sequence length="272" mass="30571">MTPNKEDIRLQLCRLHYAVGANEFFDEPTVRFAAAADPWFERFHEVIGPFHWTPQEALTQVAPNATARTVISWCMPKTRTARESNRHERQRPSLDWARARSYGEVANEAMRKQFCRYLEEMGCVAMAPHSHMSYPDAVKRLASNWSERHVAFVAGMGTFGLSAGLITERGIAHRLGSVVTDLALEPDPRPYGDAPFAWCSKCGACARRCPAHAIGPDFVDRDKGKCLKYAIEHISPGRLERYGWMDLPIGCGLCQTAVPCEFQRPPLPPEGR</sequence>
<dbReference type="InterPro" id="IPR017900">
    <property type="entry name" value="4Fe4S_Fe_S_CS"/>
</dbReference>
<proteinExistence type="predicted"/>
<evidence type="ECO:0000256" key="3">
    <source>
        <dbReference type="ARBA" id="ARBA00023014"/>
    </source>
</evidence>
<dbReference type="PROSITE" id="PS00198">
    <property type="entry name" value="4FE4S_FER_1"/>
    <property type="match status" value="1"/>
</dbReference>
<keyword evidence="6" id="KW-1185">Reference proteome</keyword>
<organism evidence="5 6">
    <name type="scientific">Oligosphaera ethanolica</name>
    <dbReference type="NCBI Taxonomy" id="760260"/>
    <lineage>
        <taxon>Bacteria</taxon>
        <taxon>Pseudomonadati</taxon>
        <taxon>Lentisphaerota</taxon>
        <taxon>Oligosphaeria</taxon>
        <taxon>Oligosphaerales</taxon>
        <taxon>Oligosphaeraceae</taxon>
        <taxon>Oligosphaera</taxon>
    </lineage>
</organism>
<keyword evidence="3" id="KW-0411">Iron-sulfur</keyword>
<evidence type="ECO:0000256" key="2">
    <source>
        <dbReference type="ARBA" id="ARBA00023004"/>
    </source>
</evidence>
<protein>
    <submittedName>
        <fullName evidence="5">Epoxyqueuosine reductase QueG</fullName>
    </submittedName>
</protein>
<evidence type="ECO:0000313" key="5">
    <source>
        <dbReference type="EMBL" id="MDQ0290402.1"/>
    </source>
</evidence>
<evidence type="ECO:0000259" key="4">
    <source>
        <dbReference type="PROSITE" id="PS51379"/>
    </source>
</evidence>
<dbReference type="SUPFAM" id="SSF46548">
    <property type="entry name" value="alpha-helical ferredoxin"/>
    <property type="match status" value="1"/>
</dbReference>
<evidence type="ECO:0000256" key="1">
    <source>
        <dbReference type="ARBA" id="ARBA00022723"/>
    </source>
</evidence>
<dbReference type="InterPro" id="IPR017896">
    <property type="entry name" value="4Fe4S_Fe-S-bd"/>
</dbReference>
<accession>A0AAE3VH50</accession>
<evidence type="ECO:0000313" key="6">
    <source>
        <dbReference type="Proteomes" id="UP001238163"/>
    </source>
</evidence>
<dbReference type="RefSeq" id="WP_307261907.1">
    <property type="nucleotide sequence ID" value="NZ_JAUSVL010000001.1"/>
</dbReference>
<reference evidence="5" key="1">
    <citation type="submission" date="2023-07" db="EMBL/GenBank/DDBJ databases">
        <title>Genomic Encyclopedia of Type Strains, Phase IV (KMG-IV): sequencing the most valuable type-strain genomes for metagenomic binning, comparative biology and taxonomic classification.</title>
        <authorList>
            <person name="Goeker M."/>
        </authorList>
    </citation>
    <scope>NUCLEOTIDE SEQUENCE</scope>
    <source>
        <strain evidence="5">DSM 24202</strain>
    </source>
</reference>
<keyword evidence="2" id="KW-0408">Iron</keyword>
<dbReference type="Proteomes" id="UP001238163">
    <property type="component" value="Unassembled WGS sequence"/>
</dbReference>
<dbReference type="Gene3D" id="3.30.70.20">
    <property type="match status" value="1"/>
</dbReference>
<keyword evidence="1" id="KW-0479">Metal-binding</keyword>
<name>A0AAE3VH50_9BACT</name>
<dbReference type="EMBL" id="JAUSVL010000001">
    <property type="protein sequence ID" value="MDQ0290402.1"/>
    <property type="molecule type" value="Genomic_DNA"/>
</dbReference>
<comment type="caution">
    <text evidence="5">The sequence shown here is derived from an EMBL/GenBank/DDBJ whole genome shotgun (WGS) entry which is preliminary data.</text>
</comment>
<dbReference type="GO" id="GO:0051536">
    <property type="term" value="F:iron-sulfur cluster binding"/>
    <property type="evidence" value="ECO:0007669"/>
    <property type="project" value="UniProtKB-KW"/>
</dbReference>